<accession>A0A1E3G1M3</accession>
<evidence type="ECO:0000256" key="8">
    <source>
        <dbReference type="PIRSR" id="PIRSR602481-2"/>
    </source>
</evidence>
<evidence type="ECO:0000256" key="6">
    <source>
        <dbReference type="ARBA" id="ARBA00023163"/>
    </source>
</evidence>
<comment type="caution">
    <text evidence="9">The sequence shown here is derived from an EMBL/GenBank/DDBJ whole genome shotgun (WGS) entry which is preliminary data.</text>
</comment>
<feature type="binding site" evidence="8">
    <location>
        <position position="69"/>
    </location>
    <ligand>
        <name>Fe cation</name>
        <dbReference type="ChEBI" id="CHEBI:24875"/>
    </ligand>
</feature>
<dbReference type="PANTHER" id="PTHR33202:SF7">
    <property type="entry name" value="FERRIC UPTAKE REGULATION PROTEIN"/>
    <property type="match status" value="1"/>
</dbReference>
<reference evidence="10" key="1">
    <citation type="submission" date="2016-04" db="EMBL/GenBank/DDBJ databases">
        <title>The genome sequence project of a novel Fervidobacterium isolate from a hot spring in Thailand.</title>
        <authorList>
            <person name="Gonzalez J.M."/>
            <person name="Cuecas A."/>
            <person name="Kanoksilapatham W."/>
        </authorList>
    </citation>
    <scope>NUCLEOTIDE SEQUENCE [LARGE SCALE GENOMIC DNA]</scope>
    <source>
        <strain evidence="10">FC2004</strain>
    </source>
</reference>
<dbReference type="GO" id="GO:1900376">
    <property type="term" value="P:regulation of secondary metabolite biosynthetic process"/>
    <property type="evidence" value="ECO:0007669"/>
    <property type="project" value="TreeGrafter"/>
</dbReference>
<dbReference type="GO" id="GO:0003700">
    <property type="term" value="F:DNA-binding transcription factor activity"/>
    <property type="evidence" value="ECO:0007669"/>
    <property type="project" value="InterPro"/>
</dbReference>
<dbReference type="RefSeq" id="WP_069293437.1">
    <property type="nucleotide sequence ID" value="NZ_CP140110.1"/>
</dbReference>
<dbReference type="GO" id="GO:0000976">
    <property type="term" value="F:transcription cis-regulatory region binding"/>
    <property type="evidence" value="ECO:0007669"/>
    <property type="project" value="TreeGrafter"/>
</dbReference>
<keyword evidence="2" id="KW-0678">Repressor</keyword>
<evidence type="ECO:0000256" key="3">
    <source>
        <dbReference type="ARBA" id="ARBA00022833"/>
    </source>
</evidence>
<evidence type="ECO:0000313" key="10">
    <source>
        <dbReference type="Proteomes" id="UP000094570"/>
    </source>
</evidence>
<evidence type="ECO:0008006" key="11">
    <source>
        <dbReference type="Google" id="ProtNLM"/>
    </source>
</evidence>
<keyword evidence="5" id="KW-0238">DNA-binding</keyword>
<dbReference type="OrthoDB" id="8659436at2"/>
<feature type="binding site" evidence="7">
    <location>
        <position position="78"/>
    </location>
    <ligand>
        <name>Zn(2+)</name>
        <dbReference type="ChEBI" id="CHEBI:29105"/>
    </ligand>
</feature>
<dbReference type="InterPro" id="IPR002481">
    <property type="entry name" value="FUR"/>
</dbReference>
<dbReference type="Proteomes" id="UP000094570">
    <property type="component" value="Unassembled WGS sequence"/>
</dbReference>
<feature type="binding site" evidence="7">
    <location>
        <position position="75"/>
    </location>
    <ligand>
        <name>Zn(2+)</name>
        <dbReference type="ChEBI" id="CHEBI:29105"/>
    </ligand>
</feature>
<dbReference type="InterPro" id="IPR036388">
    <property type="entry name" value="WH-like_DNA-bd_sf"/>
</dbReference>
<evidence type="ECO:0000256" key="1">
    <source>
        <dbReference type="ARBA" id="ARBA00007957"/>
    </source>
</evidence>
<dbReference type="InterPro" id="IPR036390">
    <property type="entry name" value="WH_DNA-bd_sf"/>
</dbReference>
<dbReference type="EMBL" id="LWAF01000010">
    <property type="protein sequence ID" value="ODN30151.1"/>
    <property type="molecule type" value="Genomic_DNA"/>
</dbReference>
<evidence type="ECO:0000256" key="5">
    <source>
        <dbReference type="ARBA" id="ARBA00023125"/>
    </source>
</evidence>
<feature type="binding site" evidence="8">
    <location>
        <position position="71"/>
    </location>
    <ligand>
        <name>Fe cation</name>
        <dbReference type="ChEBI" id="CHEBI:24875"/>
    </ligand>
</feature>
<protein>
    <recommendedName>
        <fullName evidence="11">Transcriptional repressor</fullName>
    </recommendedName>
</protein>
<keyword evidence="6" id="KW-0804">Transcription</keyword>
<dbReference type="SUPFAM" id="SSF46785">
    <property type="entry name" value="Winged helix' DNA-binding domain"/>
    <property type="match status" value="1"/>
</dbReference>
<comment type="similarity">
    <text evidence="1">Belongs to the Fur family.</text>
</comment>
<keyword evidence="7" id="KW-0479">Metal-binding</keyword>
<feature type="binding site" evidence="7">
    <location>
        <position position="117"/>
    </location>
    <ligand>
        <name>Zn(2+)</name>
        <dbReference type="ChEBI" id="CHEBI:29105"/>
    </ligand>
</feature>
<keyword evidence="10" id="KW-1185">Reference proteome</keyword>
<comment type="cofactor">
    <cofactor evidence="8">
        <name>Mn(2+)</name>
        <dbReference type="ChEBI" id="CHEBI:29035"/>
    </cofactor>
    <cofactor evidence="8">
        <name>Fe(2+)</name>
        <dbReference type="ChEBI" id="CHEBI:29033"/>
    </cofactor>
    <text evidence="8">Binds 1 Mn(2+) or Fe(2+) ion per subunit.</text>
</comment>
<feature type="binding site" evidence="8">
    <location>
        <position position="106"/>
    </location>
    <ligand>
        <name>Fe cation</name>
        <dbReference type="ChEBI" id="CHEBI:24875"/>
    </ligand>
</feature>
<dbReference type="GO" id="GO:0045892">
    <property type="term" value="P:negative regulation of DNA-templated transcription"/>
    <property type="evidence" value="ECO:0007669"/>
    <property type="project" value="TreeGrafter"/>
</dbReference>
<evidence type="ECO:0000313" key="9">
    <source>
        <dbReference type="EMBL" id="ODN30151.1"/>
    </source>
</evidence>
<gene>
    <name evidence="9" type="ORF">A4H02_06910</name>
</gene>
<evidence type="ECO:0000256" key="7">
    <source>
        <dbReference type="PIRSR" id="PIRSR602481-1"/>
    </source>
</evidence>
<dbReference type="AlphaFoldDB" id="A0A1E3G1M3"/>
<dbReference type="Pfam" id="PF01475">
    <property type="entry name" value="FUR"/>
    <property type="match status" value="1"/>
</dbReference>
<name>A0A1E3G1M3_9BACT</name>
<dbReference type="PANTHER" id="PTHR33202">
    <property type="entry name" value="ZINC UPTAKE REGULATION PROTEIN"/>
    <property type="match status" value="1"/>
</dbReference>
<organism evidence="9 10">
    <name type="scientific">Fervidobacterium thailandense</name>
    <dbReference type="NCBI Taxonomy" id="1008305"/>
    <lineage>
        <taxon>Bacteria</taxon>
        <taxon>Thermotogati</taxon>
        <taxon>Thermotogota</taxon>
        <taxon>Thermotogae</taxon>
        <taxon>Thermotogales</taxon>
        <taxon>Fervidobacteriaceae</taxon>
        <taxon>Fervidobacterium</taxon>
    </lineage>
</organism>
<evidence type="ECO:0000256" key="2">
    <source>
        <dbReference type="ARBA" id="ARBA00022491"/>
    </source>
</evidence>
<sequence>MERLTKNRERVKEILCNSDHPLTAYDISKECPEMSLTTIYRALDYLVRNGHVKSFTFNEYTYFLPSERHEDFFLCTSCGRFFQLEHCFASSYEQNLREKGMVPKDHLILITGFCSECNEKLHLQTQM</sequence>
<dbReference type="InterPro" id="IPR043135">
    <property type="entry name" value="Fur_C"/>
</dbReference>
<keyword evidence="4" id="KW-0805">Transcription regulation</keyword>
<dbReference type="Gene3D" id="3.30.1490.190">
    <property type="match status" value="1"/>
</dbReference>
<proteinExistence type="inferred from homology"/>
<evidence type="ECO:0000256" key="4">
    <source>
        <dbReference type="ARBA" id="ARBA00023015"/>
    </source>
</evidence>
<dbReference type="GO" id="GO:0008270">
    <property type="term" value="F:zinc ion binding"/>
    <property type="evidence" value="ECO:0007669"/>
    <property type="project" value="TreeGrafter"/>
</dbReference>
<comment type="cofactor">
    <cofactor evidence="7">
        <name>Zn(2+)</name>
        <dbReference type="ChEBI" id="CHEBI:29105"/>
    </cofactor>
    <text evidence="7">Binds 1 zinc ion per subunit.</text>
</comment>
<keyword evidence="8" id="KW-0408">Iron</keyword>
<dbReference type="STRING" id="1008305.A4H02_06910"/>
<dbReference type="Gene3D" id="1.10.10.10">
    <property type="entry name" value="Winged helix-like DNA-binding domain superfamily/Winged helix DNA-binding domain"/>
    <property type="match status" value="1"/>
</dbReference>
<feature type="binding site" evidence="7">
    <location>
        <position position="114"/>
    </location>
    <ligand>
        <name>Zn(2+)</name>
        <dbReference type="ChEBI" id="CHEBI:29105"/>
    </ligand>
</feature>
<keyword evidence="3 7" id="KW-0862">Zinc</keyword>